<name>A0A0T9TQW4_YERAE</name>
<organism evidence="1 2">
    <name type="scientific">Yersinia aleksiciae</name>
    <dbReference type="NCBI Taxonomy" id="263819"/>
    <lineage>
        <taxon>Bacteria</taxon>
        <taxon>Pseudomonadati</taxon>
        <taxon>Pseudomonadota</taxon>
        <taxon>Gammaproteobacteria</taxon>
        <taxon>Enterobacterales</taxon>
        <taxon>Yersiniaceae</taxon>
        <taxon>Yersinia</taxon>
    </lineage>
</organism>
<reference evidence="2" key="1">
    <citation type="submission" date="2015-03" db="EMBL/GenBank/DDBJ databases">
        <authorList>
            <consortium name="Pathogen Informatics"/>
        </authorList>
    </citation>
    <scope>NUCLEOTIDE SEQUENCE [LARGE SCALE GENOMIC DNA]</scope>
    <source>
        <strain evidence="2">IP27925</strain>
    </source>
</reference>
<evidence type="ECO:0000313" key="2">
    <source>
        <dbReference type="Proteomes" id="UP000040088"/>
    </source>
</evidence>
<protein>
    <submittedName>
        <fullName evidence="1">Uncharacterized protein</fullName>
    </submittedName>
</protein>
<evidence type="ECO:0000313" key="1">
    <source>
        <dbReference type="EMBL" id="CNK96977.1"/>
    </source>
</evidence>
<dbReference type="AlphaFoldDB" id="A0A0T9TQW4"/>
<accession>A0A0T9TQW4</accession>
<dbReference type="EMBL" id="CQEM01000005">
    <property type="protein sequence ID" value="CNK96977.1"/>
    <property type="molecule type" value="Genomic_DNA"/>
</dbReference>
<sequence>MIQSAKNDKGRECALYTMSEGGWLEPMLLDHHHEGANPNHQHD</sequence>
<proteinExistence type="predicted"/>
<dbReference type="Proteomes" id="UP000040088">
    <property type="component" value="Unassembled WGS sequence"/>
</dbReference>
<gene>
    <name evidence="1" type="ORF">ERS008460_01463</name>
</gene>